<accession>A0A9D4Q9K7</accession>
<proteinExistence type="predicted"/>
<comment type="caution">
    <text evidence="2">The sequence shown here is derived from an EMBL/GenBank/DDBJ whole genome shotgun (WGS) entry which is preliminary data.</text>
</comment>
<evidence type="ECO:0000256" key="1">
    <source>
        <dbReference type="SAM" id="MobiDB-lite"/>
    </source>
</evidence>
<feature type="region of interest" description="Disordered" evidence="1">
    <location>
        <begin position="121"/>
        <end position="148"/>
    </location>
</feature>
<feature type="compositionally biased region" description="Low complexity" evidence="1">
    <location>
        <begin position="223"/>
        <end position="233"/>
    </location>
</feature>
<dbReference type="AlphaFoldDB" id="A0A9D4Q9K7"/>
<evidence type="ECO:0000313" key="3">
    <source>
        <dbReference type="Proteomes" id="UP000821837"/>
    </source>
</evidence>
<reference evidence="2" key="2">
    <citation type="submission" date="2021-09" db="EMBL/GenBank/DDBJ databases">
        <authorList>
            <person name="Jia N."/>
            <person name="Wang J."/>
            <person name="Shi W."/>
            <person name="Du L."/>
            <person name="Sun Y."/>
            <person name="Zhan W."/>
            <person name="Jiang J."/>
            <person name="Wang Q."/>
            <person name="Zhang B."/>
            <person name="Ji P."/>
            <person name="Sakyi L.B."/>
            <person name="Cui X."/>
            <person name="Yuan T."/>
            <person name="Jiang B."/>
            <person name="Yang W."/>
            <person name="Lam T.T.-Y."/>
            <person name="Chang Q."/>
            <person name="Ding S."/>
            <person name="Wang X."/>
            <person name="Zhu J."/>
            <person name="Ruan X."/>
            <person name="Zhao L."/>
            <person name="Wei J."/>
            <person name="Que T."/>
            <person name="Du C."/>
            <person name="Cheng J."/>
            <person name="Dai P."/>
            <person name="Han X."/>
            <person name="Huang E."/>
            <person name="Gao Y."/>
            <person name="Liu J."/>
            <person name="Shao H."/>
            <person name="Ye R."/>
            <person name="Li L."/>
            <person name="Wei W."/>
            <person name="Wang X."/>
            <person name="Wang C."/>
            <person name="Huo Q."/>
            <person name="Li W."/>
            <person name="Guo W."/>
            <person name="Chen H."/>
            <person name="Chen S."/>
            <person name="Zhou L."/>
            <person name="Zhou L."/>
            <person name="Ni X."/>
            <person name="Tian J."/>
            <person name="Zhou Y."/>
            <person name="Sheng Y."/>
            <person name="Liu T."/>
            <person name="Pan Y."/>
            <person name="Xia L."/>
            <person name="Li J."/>
            <person name="Zhao F."/>
            <person name="Cao W."/>
        </authorList>
    </citation>
    <scope>NUCLEOTIDE SEQUENCE</scope>
    <source>
        <strain evidence="2">Rsan-2018</strain>
        <tissue evidence="2">Larvae</tissue>
    </source>
</reference>
<feature type="region of interest" description="Disordered" evidence="1">
    <location>
        <begin position="185"/>
        <end position="233"/>
    </location>
</feature>
<reference evidence="2" key="1">
    <citation type="journal article" date="2020" name="Cell">
        <title>Large-Scale Comparative Analyses of Tick Genomes Elucidate Their Genetic Diversity and Vector Capacities.</title>
        <authorList>
            <consortium name="Tick Genome and Microbiome Consortium (TIGMIC)"/>
            <person name="Jia N."/>
            <person name="Wang J."/>
            <person name="Shi W."/>
            <person name="Du L."/>
            <person name="Sun Y."/>
            <person name="Zhan W."/>
            <person name="Jiang J.F."/>
            <person name="Wang Q."/>
            <person name="Zhang B."/>
            <person name="Ji P."/>
            <person name="Bell-Sakyi L."/>
            <person name="Cui X.M."/>
            <person name="Yuan T.T."/>
            <person name="Jiang B.G."/>
            <person name="Yang W.F."/>
            <person name="Lam T.T."/>
            <person name="Chang Q.C."/>
            <person name="Ding S.J."/>
            <person name="Wang X.J."/>
            <person name="Zhu J.G."/>
            <person name="Ruan X.D."/>
            <person name="Zhao L."/>
            <person name="Wei J.T."/>
            <person name="Ye R.Z."/>
            <person name="Que T.C."/>
            <person name="Du C.H."/>
            <person name="Zhou Y.H."/>
            <person name="Cheng J.X."/>
            <person name="Dai P.F."/>
            <person name="Guo W.B."/>
            <person name="Han X.H."/>
            <person name="Huang E.J."/>
            <person name="Li L.F."/>
            <person name="Wei W."/>
            <person name="Gao Y.C."/>
            <person name="Liu J.Z."/>
            <person name="Shao H.Z."/>
            <person name="Wang X."/>
            <person name="Wang C.C."/>
            <person name="Yang T.C."/>
            <person name="Huo Q.B."/>
            <person name="Li W."/>
            <person name="Chen H.Y."/>
            <person name="Chen S.E."/>
            <person name="Zhou L.G."/>
            <person name="Ni X.B."/>
            <person name="Tian J.H."/>
            <person name="Sheng Y."/>
            <person name="Liu T."/>
            <person name="Pan Y.S."/>
            <person name="Xia L.Y."/>
            <person name="Li J."/>
            <person name="Zhao F."/>
            <person name="Cao W.C."/>
        </authorList>
    </citation>
    <scope>NUCLEOTIDE SEQUENCE</scope>
    <source>
        <strain evidence="2">Rsan-2018</strain>
    </source>
</reference>
<keyword evidence="3" id="KW-1185">Reference proteome</keyword>
<feature type="compositionally biased region" description="Low complexity" evidence="1">
    <location>
        <begin position="203"/>
        <end position="215"/>
    </location>
</feature>
<name>A0A9D4Q9K7_RHISA</name>
<feature type="compositionally biased region" description="Low complexity" evidence="1">
    <location>
        <begin position="65"/>
        <end position="77"/>
    </location>
</feature>
<organism evidence="2 3">
    <name type="scientific">Rhipicephalus sanguineus</name>
    <name type="common">Brown dog tick</name>
    <name type="synonym">Ixodes sanguineus</name>
    <dbReference type="NCBI Taxonomy" id="34632"/>
    <lineage>
        <taxon>Eukaryota</taxon>
        <taxon>Metazoa</taxon>
        <taxon>Ecdysozoa</taxon>
        <taxon>Arthropoda</taxon>
        <taxon>Chelicerata</taxon>
        <taxon>Arachnida</taxon>
        <taxon>Acari</taxon>
        <taxon>Parasitiformes</taxon>
        <taxon>Ixodida</taxon>
        <taxon>Ixodoidea</taxon>
        <taxon>Ixodidae</taxon>
        <taxon>Rhipicephalinae</taxon>
        <taxon>Rhipicephalus</taxon>
        <taxon>Rhipicephalus</taxon>
    </lineage>
</organism>
<protein>
    <submittedName>
        <fullName evidence="2">Uncharacterized protein</fullName>
    </submittedName>
</protein>
<gene>
    <name evidence="2" type="ORF">HPB52_004382</name>
</gene>
<feature type="region of interest" description="Disordered" evidence="1">
    <location>
        <begin position="40"/>
        <end position="86"/>
    </location>
</feature>
<sequence>MCVVRGRTTSLGVWPIGGLAWASQAYCSCSRAQLPAAGTRVSSAPVRRRTTGIRRGDPASSDFVTAGDGAATTSSSSLKGADGEATTAQAATPYDLNCVRGPYDPNSDWMQAARTQVDELPAQAHSTKKTTAAREARPRGGVTRGFDSARGASFEAGLPRWASGPYVRPRPRVLFVLKGTTPCRRNPTTGIRRGDPASSDFVTAGDGAATTSSSSLKGADGEATTAQATTPTT</sequence>
<evidence type="ECO:0000313" key="2">
    <source>
        <dbReference type="EMBL" id="KAH7971951.1"/>
    </source>
</evidence>
<dbReference type="EMBL" id="JABSTV010001247">
    <property type="protein sequence ID" value="KAH7971951.1"/>
    <property type="molecule type" value="Genomic_DNA"/>
</dbReference>
<dbReference type="Proteomes" id="UP000821837">
    <property type="component" value="Chromosome 11"/>
</dbReference>